<feature type="transmembrane region" description="Helical" evidence="1">
    <location>
        <begin position="9"/>
        <end position="29"/>
    </location>
</feature>
<evidence type="ECO:0000313" key="2">
    <source>
        <dbReference type="EMBL" id="OBY61765.1"/>
    </source>
</evidence>
<accession>A0A1B8TQ75</accession>
<feature type="transmembrane region" description="Helical" evidence="1">
    <location>
        <begin position="41"/>
        <end position="59"/>
    </location>
</feature>
<protein>
    <submittedName>
        <fullName evidence="2">Uncharacterized protein</fullName>
    </submittedName>
</protein>
<proteinExistence type="predicted"/>
<evidence type="ECO:0000313" key="3">
    <source>
        <dbReference type="Proteomes" id="UP000092612"/>
    </source>
</evidence>
<name>A0A1B8TQ75_9FLAO</name>
<comment type="caution">
    <text evidence="2">The sequence shown here is derived from an EMBL/GenBank/DDBJ whole genome shotgun (WGS) entry which is preliminary data.</text>
</comment>
<gene>
    <name evidence="2" type="ORF">LPB301_17100</name>
</gene>
<keyword evidence="1" id="KW-0472">Membrane</keyword>
<keyword evidence="3" id="KW-1185">Reference proteome</keyword>
<evidence type="ECO:0000256" key="1">
    <source>
        <dbReference type="SAM" id="Phobius"/>
    </source>
</evidence>
<dbReference type="EMBL" id="LSFL01000042">
    <property type="protein sequence ID" value="OBY61765.1"/>
    <property type="molecule type" value="Genomic_DNA"/>
</dbReference>
<dbReference type="OrthoDB" id="1204591at2"/>
<keyword evidence="1" id="KW-0812">Transmembrane</keyword>
<dbReference type="STRING" id="996801.BW723_10655"/>
<reference evidence="3" key="1">
    <citation type="submission" date="2016-02" db="EMBL/GenBank/DDBJ databases">
        <title>Paenibacillus sp. LPB0068, isolated from Crassostrea gigas.</title>
        <authorList>
            <person name="Shin S.-K."/>
            <person name="Yi H."/>
        </authorList>
    </citation>
    <scope>NUCLEOTIDE SEQUENCE [LARGE SCALE GENOMIC DNA]</scope>
    <source>
        <strain evidence="3">KCTC 23969</strain>
    </source>
</reference>
<dbReference type="AlphaFoldDB" id="A0A1B8TQ75"/>
<organism evidence="2 3">
    <name type="scientific">Polaribacter reichenbachii</name>
    <dbReference type="NCBI Taxonomy" id="996801"/>
    <lineage>
        <taxon>Bacteria</taxon>
        <taxon>Pseudomonadati</taxon>
        <taxon>Bacteroidota</taxon>
        <taxon>Flavobacteriia</taxon>
        <taxon>Flavobacteriales</taxon>
        <taxon>Flavobacteriaceae</taxon>
    </lineage>
</organism>
<keyword evidence="1" id="KW-1133">Transmembrane helix</keyword>
<sequence>MKTDHKKQFIILIICAIGLYFSGKNLIAIDSISSLLDALNAMTFFTCFFPFVITGLALISKSLKYLINFSAH</sequence>
<dbReference type="RefSeq" id="WP_068365113.1">
    <property type="nucleotide sequence ID" value="NZ_CP019337.1"/>
</dbReference>
<dbReference type="KEGG" id="prn:BW723_10655"/>
<dbReference type="Proteomes" id="UP000092612">
    <property type="component" value="Unassembled WGS sequence"/>
</dbReference>